<dbReference type="AlphaFoldDB" id="A0A150GHG5"/>
<dbReference type="EMBL" id="LSYV01000023">
    <property type="protein sequence ID" value="KXZ49292.1"/>
    <property type="molecule type" value="Genomic_DNA"/>
</dbReference>
<dbReference type="Proteomes" id="UP000075714">
    <property type="component" value="Unassembled WGS sequence"/>
</dbReference>
<dbReference type="Gene3D" id="3.90.550.20">
    <property type="match status" value="1"/>
</dbReference>
<reference evidence="2" key="1">
    <citation type="journal article" date="2016" name="Nat. Commun.">
        <title>The Gonium pectorale genome demonstrates co-option of cell cycle regulation during the evolution of multicellularity.</title>
        <authorList>
            <person name="Hanschen E.R."/>
            <person name="Marriage T.N."/>
            <person name="Ferris P.J."/>
            <person name="Hamaji T."/>
            <person name="Toyoda A."/>
            <person name="Fujiyama A."/>
            <person name="Neme R."/>
            <person name="Noguchi H."/>
            <person name="Minakuchi Y."/>
            <person name="Suzuki M."/>
            <person name="Kawai-Toyooka H."/>
            <person name="Smith D.R."/>
            <person name="Sparks H."/>
            <person name="Anderson J."/>
            <person name="Bakaric R."/>
            <person name="Luria V."/>
            <person name="Karger A."/>
            <person name="Kirschner M.W."/>
            <person name="Durand P.M."/>
            <person name="Michod R.E."/>
            <person name="Nozaki H."/>
            <person name="Olson B.J."/>
        </authorList>
    </citation>
    <scope>NUCLEOTIDE SEQUENCE [LARGE SCALE GENOMIC DNA]</scope>
    <source>
        <strain evidence="2">NIES-2863</strain>
    </source>
</reference>
<dbReference type="OrthoDB" id="409543at2759"/>
<name>A0A150GHG5_GONPE</name>
<keyword evidence="2" id="KW-1185">Reference proteome</keyword>
<sequence>MYFYDKAEQKRLCALESILRSNPRALVHIHTANATAFIASYKLTALSVLHAERVIVHQTTFVHLFFDTALSGWDLDYVVLRDLETLSPNFMALQEANSVSEVRKFKGHHINNGFLRFQQGHPFLRAAMDSFVAVWKSQPLRPGSFLADLLAAGCPIAYTALLSPDAKPVTGGVAWGSVP</sequence>
<evidence type="ECO:0000313" key="2">
    <source>
        <dbReference type="Proteomes" id="UP000075714"/>
    </source>
</evidence>
<protein>
    <submittedName>
        <fullName evidence="1">Uncharacterized protein</fullName>
    </submittedName>
</protein>
<comment type="caution">
    <text evidence="1">The sequence shown here is derived from an EMBL/GenBank/DDBJ whole genome shotgun (WGS) entry which is preliminary data.</text>
</comment>
<organism evidence="1 2">
    <name type="scientific">Gonium pectorale</name>
    <name type="common">Green alga</name>
    <dbReference type="NCBI Taxonomy" id="33097"/>
    <lineage>
        <taxon>Eukaryota</taxon>
        <taxon>Viridiplantae</taxon>
        <taxon>Chlorophyta</taxon>
        <taxon>core chlorophytes</taxon>
        <taxon>Chlorophyceae</taxon>
        <taxon>CS clade</taxon>
        <taxon>Chlamydomonadales</taxon>
        <taxon>Volvocaceae</taxon>
        <taxon>Gonium</taxon>
    </lineage>
</organism>
<gene>
    <name evidence="1" type="ORF">GPECTOR_22g886</name>
</gene>
<evidence type="ECO:0000313" key="1">
    <source>
        <dbReference type="EMBL" id="KXZ49292.1"/>
    </source>
</evidence>
<accession>A0A150GHG5</accession>
<proteinExistence type="predicted"/>